<dbReference type="Proteomes" id="UP000075230">
    <property type="component" value="Unassembled WGS sequence"/>
</dbReference>
<comment type="similarity">
    <text evidence="3 11">Belongs to the glycosyl hydrolase 75 family.</text>
</comment>
<comment type="catalytic activity">
    <reaction evidence="1 11">
        <text>Endohydrolysis of beta-(1-&gt;4)-linkages between D-glucosamine residues in a partly acetylated chitosan.</text>
        <dbReference type="EC" id="3.2.1.132"/>
    </reaction>
</comment>
<proteinExistence type="inferred from homology"/>
<comment type="function">
    <text evidence="10">Chitosanase catalyzing the endo-type cleavage of chitosan, the deacylated form of chitin. Chitosanase may be crucial in the degradation of the deacetylated portion of chitin in the fungal cell wall. Chitoolisaccharides produced by the hydrolysis of partially N-acetylated chitosan are known to have many biological activities, including antibacterial activity, immune-enhancing effects, and elicitor activity.</text>
</comment>
<dbReference type="Pfam" id="PF07335">
    <property type="entry name" value="Glyco_hydro_75"/>
    <property type="match status" value="1"/>
</dbReference>
<reference evidence="12 13" key="1">
    <citation type="journal article" date="2016" name="DNA Res.">
        <title>Genome sequence of Aspergillus luchuensis NBRC 4314.</title>
        <authorList>
            <person name="Yamada O."/>
            <person name="Machida M."/>
            <person name="Hosoyama A."/>
            <person name="Goto M."/>
            <person name="Takahashi T."/>
            <person name="Futagami T."/>
            <person name="Yamagata Y."/>
            <person name="Takeuchi M."/>
            <person name="Kobayashi T."/>
            <person name="Koike H."/>
            <person name="Abe K."/>
            <person name="Asai K."/>
            <person name="Arita M."/>
            <person name="Fujita N."/>
            <person name="Fukuda K."/>
            <person name="Higa K."/>
            <person name="Horikawa H."/>
            <person name="Ishikawa T."/>
            <person name="Jinno K."/>
            <person name="Kato Y."/>
            <person name="Kirimura K."/>
            <person name="Mizutani O."/>
            <person name="Nakasone K."/>
            <person name="Sano M."/>
            <person name="Shiraishi Y."/>
            <person name="Tsukahara M."/>
            <person name="Gomi K."/>
        </authorList>
    </citation>
    <scope>NUCLEOTIDE SEQUENCE [LARGE SCALE GENOMIC DNA]</scope>
    <source>
        <strain evidence="12 13">RIB 2604</strain>
    </source>
</reference>
<evidence type="ECO:0000256" key="5">
    <source>
        <dbReference type="ARBA" id="ARBA00022729"/>
    </source>
</evidence>
<comment type="subcellular location">
    <subcellularLocation>
        <location evidence="2 11">Secreted</location>
    </subcellularLocation>
</comment>
<dbReference type="GO" id="GO:0005576">
    <property type="term" value="C:extracellular region"/>
    <property type="evidence" value="ECO:0007669"/>
    <property type="project" value="UniProtKB-SubCell"/>
</dbReference>
<dbReference type="AlphaFoldDB" id="A0A146FJD9"/>
<dbReference type="GO" id="GO:0000272">
    <property type="term" value="P:polysaccharide catabolic process"/>
    <property type="evidence" value="ECO:0007669"/>
    <property type="project" value="UniProtKB-KW"/>
</dbReference>
<feature type="chain" id="PRO_5007357488" description="Endo-chitosanase" evidence="11">
    <location>
        <begin position="21"/>
        <end position="191"/>
    </location>
</feature>
<keyword evidence="4" id="KW-0964">Secreted</keyword>
<keyword evidence="5 11" id="KW-0732">Signal</keyword>
<evidence type="ECO:0000256" key="11">
    <source>
        <dbReference type="RuleBase" id="RU361208"/>
    </source>
</evidence>
<keyword evidence="8 11" id="KW-0326">Glycosidase</keyword>
<feature type="signal peptide" evidence="11">
    <location>
        <begin position="1"/>
        <end position="20"/>
    </location>
</feature>
<evidence type="ECO:0000256" key="4">
    <source>
        <dbReference type="ARBA" id="ARBA00022525"/>
    </source>
</evidence>
<evidence type="ECO:0000256" key="8">
    <source>
        <dbReference type="ARBA" id="ARBA00023295"/>
    </source>
</evidence>
<comment type="caution">
    <text evidence="12">The sequence shown here is derived from an EMBL/GenBank/DDBJ whole genome shotgun (WGS) entry which is preliminary data.</text>
</comment>
<evidence type="ECO:0000256" key="2">
    <source>
        <dbReference type="ARBA" id="ARBA00004613"/>
    </source>
</evidence>
<keyword evidence="7" id="KW-0119">Carbohydrate metabolism</keyword>
<evidence type="ECO:0000256" key="9">
    <source>
        <dbReference type="ARBA" id="ARBA00023326"/>
    </source>
</evidence>
<dbReference type="VEuPathDB" id="FungiDB:ASPFODRAFT_186360"/>
<dbReference type="InterPro" id="IPR009939">
    <property type="entry name" value="Chitosanase_fungal"/>
</dbReference>
<keyword evidence="9 11" id="KW-0624">Polysaccharide degradation</keyword>
<gene>
    <name evidence="12" type="ORF">RIB2604_02004360</name>
</gene>
<keyword evidence="6 11" id="KW-0378">Hydrolase</keyword>
<evidence type="ECO:0000256" key="1">
    <source>
        <dbReference type="ARBA" id="ARBA00000405"/>
    </source>
</evidence>
<dbReference type="GO" id="GO:0016977">
    <property type="term" value="F:chitosanase activity"/>
    <property type="evidence" value="ECO:0007669"/>
    <property type="project" value="UniProtKB-EC"/>
</dbReference>
<evidence type="ECO:0000313" key="12">
    <source>
        <dbReference type="EMBL" id="GAT25857.1"/>
    </source>
</evidence>
<evidence type="ECO:0000256" key="7">
    <source>
        <dbReference type="ARBA" id="ARBA00023277"/>
    </source>
</evidence>
<dbReference type="PANTHER" id="PTHR42061">
    <property type="entry name" value="ENDO-CHITOSANASE"/>
    <property type="match status" value="1"/>
</dbReference>
<dbReference type="PANTHER" id="PTHR42061:SF6">
    <property type="entry name" value="ENDO-CHITOSANASE"/>
    <property type="match status" value="1"/>
</dbReference>
<protein>
    <recommendedName>
        <fullName evidence="11">Endo-chitosanase</fullName>
        <ecNumber evidence="11">3.2.1.132</ecNumber>
    </recommendedName>
</protein>
<accession>A0A146FJD9</accession>
<name>A0A146FJD9_ASPKA</name>
<dbReference type="EC" id="3.2.1.132" evidence="11"/>
<evidence type="ECO:0000256" key="6">
    <source>
        <dbReference type="ARBA" id="ARBA00022801"/>
    </source>
</evidence>
<evidence type="ECO:0000256" key="10">
    <source>
        <dbReference type="ARBA" id="ARBA00029386"/>
    </source>
</evidence>
<organism evidence="12 13">
    <name type="scientific">Aspergillus kawachii</name>
    <name type="common">White koji mold</name>
    <name type="synonym">Aspergillus awamori var. kawachi</name>
    <dbReference type="NCBI Taxonomy" id="1069201"/>
    <lineage>
        <taxon>Eukaryota</taxon>
        <taxon>Fungi</taxon>
        <taxon>Dikarya</taxon>
        <taxon>Ascomycota</taxon>
        <taxon>Pezizomycotina</taxon>
        <taxon>Eurotiomycetes</taxon>
        <taxon>Eurotiomycetidae</taxon>
        <taxon>Eurotiales</taxon>
        <taxon>Aspergillaceae</taxon>
        <taxon>Aspergillus</taxon>
        <taxon>Aspergillus subgen. Circumdati</taxon>
    </lineage>
</organism>
<evidence type="ECO:0000256" key="3">
    <source>
        <dbReference type="ARBA" id="ARBA00007799"/>
    </source>
</evidence>
<evidence type="ECO:0000313" key="13">
    <source>
        <dbReference type="Proteomes" id="UP000075230"/>
    </source>
</evidence>
<reference evidence="13" key="2">
    <citation type="submission" date="2016-02" db="EMBL/GenBank/DDBJ databases">
        <title>Genome sequencing of Aspergillus luchuensis NBRC 4314.</title>
        <authorList>
            <person name="Yamada O."/>
        </authorList>
    </citation>
    <scope>NUCLEOTIDE SEQUENCE [LARGE SCALE GENOMIC DNA]</scope>
    <source>
        <strain evidence="13">RIB 2604</strain>
    </source>
</reference>
<sequence length="191" mass="20939">MHLLTTLLLLSTTAPLLTTAYSIPPNLSALYNKHKSKPCTHPLATGFHDGQNPTDSTFTYCSDLSNRSIFLHSPTLGGRYDNMDIDCDGANSHGGNCGYDESIQDQTSFKDIVSSQYGIPDLDANIHPYVVFGNTDYDPQRDGMWPDDVLYIGFVGGEAVPGNRADWKAGSTWEFEESIRALGERLVATLT</sequence>
<dbReference type="EMBL" id="BCWF01000020">
    <property type="protein sequence ID" value="GAT25857.1"/>
    <property type="molecule type" value="Genomic_DNA"/>
</dbReference>